<name>A0A645GPQ1_9ZZZZ</name>
<dbReference type="InterPro" id="IPR046867">
    <property type="entry name" value="AldOxase/xan_DH_MoCoBD2"/>
</dbReference>
<keyword evidence="2" id="KW-0560">Oxidoreductase</keyword>
<gene>
    <name evidence="2" type="primary">ndhM_17</name>
    <name evidence="2" type="ORF">SDC9_175313</name>
</gene>
<evidence type="ECO:0000259" key="1">
    <source>
        <dbReference type="Pfam" id="PF20256"/>
    </source>
</evidence>
<dbReference type="Pfam" id="PF20256">
    <property type="entry name" value="MoCoBD_2"/>
    <property type="match status" value="1"/>
</dbReference>
<dbReference type="InterPro" id="IPR037165">
    <property type="entry name" value="AldOxase/xan_DH_Mopterin-bd_sf"/>
</dbReference>
<evidence type="ECO:0000313" key="2">
    <source>
        <dbReference type="EMBL" id="MPN27879.1"/>
    </source>
</evidence>
<dbReference type="EMBL" id="VSSQ01077924">
    <property type="protein sequence ID" value="MPN27879.1"/>
    <property type="molecule type" value="Genomic_DNA"/>
</dbReference>
<feature type="domain" description="Aldehyde oxidase/xanthine dehydrogenase second molybdopterin binding" evidence="1">
    <location>
        <begin position="2"/>
        <end position="72"/>
    </location>
</feature>
<dbReference type="GO" id="GO:0050138">
    <property type="term" value="F:nicotinate dehydrogenase activity"/>
    <property type="evidence" value="ECO:0007669"/>
    <property type="project" value="UniProtKB-EC"/>
</dbReference>
<dbReference type="AlphaFoldDB" id="A0A645GPQ1"/>
<reference evidence="2" key="1">
    <citation type="submission" date="2019-08" db="EMBL/GenBank/DDBJ databases">
        <authorList>
            <person name="Kucharzyk K."/>
            <person name="Murdoch R.W."/>
            <person name="Higgins S."/>
            <person name="Loffler F."/>
        </authorList>
    </citation>
    <scope>NUCLEOTIDE SEQUENCE</scope>
</reference>
<dbReference type="InterPro" id="IPR052516">
    <property type="entry name" value="N-heterocyclic_Hydroxylase"/>
</dbReference>
<sequence length="134" mass="14194">MDMRTGYVDVVRVTSSHDVGTAVNPALIQGQIYGGIVMGQGYGTCEDMEPVKGICVNKNLDGYIIPTAMDIPDMKIHLFECDDPAGTYGAKSVGEPATEAVAAAIANAIANATGRRIRENPATLEQVLLGKKLR</sequence>
<comment type="caution">
    <text evidence="2">The sequence shown here is derived from an EMBL/GenBank/DDBJ whole genome shotgun (WGS) entry which is preliminary data.</text>
</comment>
<protein>
    <submittedName>
        <fullName evidence="2">Nicotinate dehydrogenase medium molybdopterin subunit</fullName>
        <ecNumber evidence="2">1.17.1.5</ecNumber>
    </submittedName>
</protein>
<dbReference type="PANTHER" id="PTHR47495:SF2">
    <property type="entry name" value="ALDEHYDE DEHYDROGENASE"/>
    <property type="match status" value="1"/>
</dbReference>
<dbReference type="Gene3D" id="3.30.365.10">
    <property type="entry name" value="Aldehyde oxidase/xanthine dehydrogenase, molybdopterin binding domain"/>
    <property type="match status" value="1"/>
</dbReference>
<organism evidence="2">
    <name type="scientific">bioreactor metagenome</name>
    <dbReference type="NCBI Taxonomy" id="1076179"/>
    <lineage>
        <taxon>unclassified sequences</taxon>
        <taxon>metagenomes</taxon>
        <taxon>ecological metagenomes</taxon>
    </lineage>
</organism>
<dbReference type="EC" id="1.17.1.5" evidence="2"/>
<proteinExistence type="predicted"/>
<accession>A0A645GPQ1</accession>
<dbReference type="PANTHER" id="PTHR47495">
    <property type="entry name" value="ALDEHYDE DEHYDROGENASE"/>
    <property type="match status" value="1"/>
</dbReference>
<dbReference type="SUPFAM" id="SSF56003">
    <property type="entry name" value="Molybdenum cofactor-binding domain"/>
    <property type="match status" value="1"/>
</dbReference>